<keyword evidence="3" id="KW-1185">Reference proteome</keyword>
<accession>A0A553I6H6</accession>
<comment type="caution">
    <text evidence="2">The sequence shown here is derived from an EMBL/GenBank/DDBJ whole genome shotgun (WGS) entry which is preliminary data.</text>
</comment>
<name>A0A553I6H6_9PEZI</name>
<evidence type="ECO:0000313" key="2">
    <source>
        <dbReference type="EMBL" id="TRX95809.1"/>
    </source>
</evidence>
<evidence type="ECO:0000313" key="3">
    <source>
        <dbReference type="Proteomes" id="UP000319160"/>
    </source>
</evidence>
<dbReference type="EMBL" id="VFLP01000014">
    <property type="protein sequence ID" value="TRX95809.1"/>
    <property type="molecule type" value="Genomic_DNA"/>
</dbReference>
<dbReference type="AlphaFoldDB" id="A0A553I6H6"/>
<feature type="region of interest" description="Disordered" evidence="1">
    <location>
        <begin position="128"/>
        <end position="153"/>
    </location>
</feature>
<proteinExistence type="predicted"/>
<protein>
    <submittedName>
        <fullName evidence="2">Uncharacterized protein</fullName>
    </submittedName>
</protein>
<reference evidence="3" key="1">
    <citation type="submission" date="2019-06" db="EMBL/GenBank/DDBJ databases">
        <title>Draft genome sequence of the griseofulvin-producing fungus Xylaria cubensis strain G536.</title>
        <authorList>
            <person name="Mead M.E."/>
            <person name="Raja H.A."/>
            <person name="Steenwyk J.L."/>
            <person name="Knowles S.L."/>
            <person name="Oberlies N.H."/>
            <person name="Rokas A."/>
        </authorList>
    </citation>
    <scope>NUCLEOTIDE SEQUENCE [LARGE SCALE GENOMIC DNA]</scope>
    <source>
        <strain evidence="3">G536</strain>
    </source>
</reference>
<dbReference type="Proteomes" id="UP000319160">
    <property type="component" value="Unassembled WGS sequence"/>
</dbReference>
<organism evidence="2 3">
    <name type="scientific">Xylaria flabelliformis</name>
    <dbReference type="NCBI Taxonomy" id="2512241"/>
    <lineage>
        <taxon>Eukaryota</taxon>
        <taxon>Fungi</taxon>
        <taxon>Dikarya</taxon>
        <taxon>Ascomycota</taxon>
        <taxon>Pezizomycotina</taxon>
        <taxon>Sordariomycetes</taxon>
        <taxon>Xylariomycetidae</taxon>
        <taxon>Xylariales</taxon>
        <taxon>Xylariaceae</taxon>
        <taxon>Xylaria</taxon>
    </lineage>
</organism>
<evidence type="ECO:0000256" key="1">
    <source>
        <dbReference type="SAM" id="MobiDB-lite"/>
    </source>
</evidence>
<sequence>MAGDWYLLFSLRACTYYRHVLSERILLFPASCTKKAEDMVKWRNISLLLEERSIQSPEYWILAIQREGGEGGRMLHEGECFREHRLVLAIITEKSDWSFWLGIPSGSFRMVAPSREYHLHLTGRGFGENLTAPQRHQRENDIDTGQSSRLSRLAPKNELPTFANVGRAPPQIGCVKSSFAKRYRRYTAESEQQNQITGLRQASNPRVQLYP</sequence>
<feature type="region of interest" description="Disordered" evidence="1">
    <location>
        <begin position="190"/>
        <end position="211"/>
    </location>
</feature>
<gene>
    <name evidence="2" type="ORF">FHL15_003363</name>
</gene>